<comment type="caution">
    <text evidence="2">The sequence shown here is derived from an EMBL/GenBank/DDBJ whole genome shotgun (WGS) entry which is preliminary data.</text>
</comment>
<dbReference type="AlphaFoldDB" id="A0A9P5ZRT7"/>
<evidence type="ECO:0000256" key="1">
    <source>
        <dbReference type="SAM" id="MobiDB-lite"/>
    </source>
</evidence>
<reference evidence="2" key="1">
    <citation type="submission" date="2020-11" db="EMBL/GenBank/DDBJ databases">
        <authorList>
            <consortium name="DOE Joint Genome Institute"/>
            <person name="Ahrendt S."/>
            <person name="Riley R."/>
            <person name="Andreopoulos W."/>
            <person name="Labutti K."/>
            <person name="Pangilinan J."/>
            <person name="Ruiz-Duenas F.J."/>
            <person name="Barrasa J.M."/>
            <person name="Sanchez-Garcia M."/>
            <person name="Camarero S."/>
            <person name="Miyauchi S."/>
            <person name="Serrano A."/>
            <person name="Linde D."/>
            <person name="Babiker R."/>
            <person name="Drula E."/>
            <person name="Ayuso-Fernandez I."/>
            <person name="Pacheco R."/>
            <person name="Padilla G."/>
            <person name="Ferreira P."/>
            <person name="Barriuso J."/>
            <person name="Kellner H."/>
            <person name="Castanera R."/>
            <person name="Alfaro M."/>
            <person name="Ramirez L."/>
            <person name="Pisabarro A.G."/>
            <person name="Kuo A."/>
            <person name="Tritt A."/>
            <person name="Lipzen A."/>
            <person name="He G."/>
            <person name="Yan M."/>
            <person name="Ng V."/>
            <person name="Cullen D."/>
            <person name="Martin F."/>
            <person name="Rosso M.-N."/>
            <person name="Henrissat B."/>
            <person name="Hibbett D."/>
            <person name="Martinez A.T."/>
            <person name="Grigoriev I.V."/>
        </authorList>
    </citation>
    <scope>NUCLEOTIDE SEQUENCE</scope>
    <source>
        <strain evidence="2">ATCC 90797</strain>
    </source>
</reference>
<organism evidence="2 3">
    <name type="scientific">Pleurotus eryngii</name>
    <name type="common">Boletus of the steppes</name>
    <dbReference type="NCBI Taxonomy" id="5323"/>
    <lineage>
        <taxon>Eukaryota</taxon>
        <taxon>Fungi</taxon>
        <taxon>Dikarya</taxon>
        <taxon>Basidiomycota</taxon>
        <taxon>Agaricomycotina</taxon>
        <taxon>Agaricomycetes</taxon>
        <taxon>Agaricomycetidae</taxon>
        <taxon>Agaricales</taxon>
        <taxon>Pleurotineae</taxon>
        <taxon>Pleurotaceae</taxon>
        <taxon>Pleurotus</taxon>
    </lineage>
</organism>
<name>A0A9P5ZRT7_PLEER</name>
<keyword evidence="3" id="KW-1185">Reference proteome</keyword>
<gene>
    <name evidence="2" type="ORF">BDN71DRAFT_1510307</name>
</gene>
<sequence length="103" mass="11051">MIPQPIATDQRHDLLNPQLLPPSRWTAREPSPRYSGPRESAIPAPNIPDAPLSSTLAYAVILPSSSPPIYRPRTVVAAGLGISLRSWKLQSVRPPAADRPGGA</sequence>
<dbReference type="EMBL" id="MU154617">
    <property type="protein sequence ID" value="KAF9491535.1"/>
    <property type="molecule type" value="Genomic_DNA"/>
</dbReference>
<protein>
    <submittedName>
        <fullName evidence="2">Uncharacterized protein</fullName>
    </submittedName>
</protein>
<proteinExistence type="predicted"/>
<evidence type="ECO:0000313" key="3">
    <source>
        <dbReference type="Proteomes" id="UP000807025"/>
    </source>
</evidence>
<dbReference type="Proteomes" id="UP000807025">
    <property type="component" value="Unassembled WGS sequence"/>
</dbReference>
<accession>A0A9P5ZRT7</accession>
<evidence type="ECO:0000313" key="2">
    <source>
        <dbReference type="EMBL" id="KAF9491535.1"/>
    </source>
</evidence>
<feature type="region of interest" description="Disordered" evidence="1">
    <location>
        <begin position="1"/>
        <end position="47"/>
    </location>
</feature>